<sequence length="200" mass="21210">MKKSPYCSLLSQSPLGRALVSARGQKVSASGFSLIELLIVLAVAIVLLLIAIPSFQDQRAKSHVKEATEDVLVLIRQAVAEAPVRDRSMRINLDASTPWCVGVSLGNTTCDCSKADECTVPVAGVDVTRVVSGASYPSVTLSHNFSGASTVFEPVRGRASDEGKVTLSNGDWALELRISSEGLIRVCNPMDNAITGYEAC</sequence>
<dbReference type="GO" id="GO:0015628">
    <property type="term" value="P:protein secretion by the type II secretion system"/>
    <property type="evidence" value="ECO:0007669"/>
    <property type="project" value="InterPro"/>
</dbReference>
<evidence type="ECO:0000256" key="11">
    <source>
        <dbReference type="SAM" id="Phobius"/>
    </source>
</evidence>
<evidence type="ECO:0000313" key="13">
    <source>
        <dbReference type="EMBL" id="MBA6411809.1"/>
    </source>
</evidence>
<evidence type="ECO:0000256" key="7">
    <source>
        <dbReference type="ARBA" id="ARBA00022989"/>
    </source>
</evidence>
<keyword evidence="8 11" id="KW-0472">Membrane</keyword>
<evidence type="ECO:0000256" key="5">
    <source>
        <dbReference type="ARBA" id="ARBA00022519"/>
    </source>
</evidence>
<dbReference type="Pfam" id="PF12019">
    <property type="entry name" value="GspH"/>
    <property type="match status" value="1"/>
</dbReference>
<dbReference type="SUPFAM" id="SSF54523">
    <property type="entry name" value="Pili subunits"/>
    <property type="match status" value="1"/>
</dbReference>
<dbReference type="EMBL" id="JACFXU010000013">
    <property type="protein sequence ID" value="MBA6411809.1"/>
    <property type="molecule type" value="Genomic_DNA"/>
</dbReference>
<keyword evidence="4" id="KW-0488">Methylation</keyword>
<reference evidence="13 14" key="1">
    <citation type="submission" date="2020-07" db="EMBL/GenBank/DDBJ databases">
        <title>Halieaceae bacterium, F7430, whole genome shotgun sequencing project.</title>
        <authorList>
            <person name="Jiang S."/>
            <person name="Liu Z.W."/>
            <person name="Du Z.J."/>
        </authorList>
    </citation>
    <scope>NUCLEOTIDE SEQUENCE [LARGE SCALE GENOMIC DNA]</scope>
    <source>
        <strain evidence="13 14">F7430</strain>
    </source>
</reference>
<dbReference type="AlphaFoldDB" id="A0A7W2TTW7"/>
<evidence type="ECO:0000256" key="9">
    <source>
        <dbReference type="ARBA" id="ARBA00025772"/>
    </source>
</evidence>
<evidence type="ECO:0000256" key="1">
    <source>
        <dbReference type="ARBA" id="ARBA00004377"/>
    </source>
</evidence>
<comment type="similarity">
    <text evidence="9">Belongs to the GSP H family.</text>
</comment>
<keyword evidence="5" id="KW-0997">Cell inner membrane</keyword>
<keyword evidence="6 11" id="KW-0812">Transmembrane</keyword>
<evidence type="ECO:0000256" key="8">
    <source>
        <dbReference type="ARBA" id="ARBA00023136"/>
    </source>
</evidence>
<evidence type="ECO:0000256" key="4">
    <source>
        <dbReference type="ARBA" id="ARBA00022481"/>
    </source>
</evidence>
<dbReference type="RefSeq" id="WP_182168665.1">
    <property type="nucleotide sequence ID" value="NZ_JACFXU010000013.1"/>
</dbReference>
<gene>
    <name evidence="13" type="ORF">H2508_01635</name>
</gene>
<keyword evidence="7 11" id="KW-1133">Transmembrane helix</keyword>
<evidence type="ECO:0000256" key="10">
    <source>
        <dbReference type="ARBA" id="ARBA00030775"/>
    </source>
</evidence>
<keyword evidence="3" id="KW-1003">Cell membrane</keyword>
<proteinExistence type="inferred from homology"/>
<evidence type="ECO:0000259" key="12">
    <source>
        <dbReference type="Pfam" id="PF12019"/>
    </source>
</evidence>
<accession>A0A7W2TTW7</accession>
<evidence type="ECO:0000256" key="2">
    <source>
        <dbReference type="ARBA" id="ARBA00021549"/>
    </source>
</evidence>
<comment type="caution">
    <text evidence="13">The sequence shown here is derived from an EMBL/GenBank/DDBJ whole genome shotgun (WGS) entry which is preliminary data.</text>
</comment>
<dbReference type="InterPro" id="IPR045584">
    <property type="entry name" value="Pilin-like"/>
</dbReference>
<dbReference type="InterPro" id="IPR012902">
    <property type="entry name" value="N_methyl_site"/>
</dbReference>
<feature type="domain" description="General secretion pathway GspH" evidence="12">
    <location>
        <begin position="67"/>
        <end position="182"/>
    </location>
</feature>
<evidence type="ECO:0000256" key="3">
    <source>
        <dbReference type="ARBA" id="ARBA00022475"/>
    </source>
</evidence>
<evidence type="ECO:0000256" key="6">
    <source>
        <dbReference type="ARBA" id="ARBA00022692"/>
    </source>
</evidence>
<dbReference type="Proteomes" id="UP000539350">
    <property type="component" value="Unassembled WGS sequence"/>
</dbReference>
<dbReference type="InterPro" id="IPR022346">
    <property type="entry name" value="T2SS_GspH"/>
</dbReference>
<evidence type="ECO:0000313" key="14">
    <source>
        <dbReference type="Proteomes" id="UP000539350"/>
    </source>
</evidence>
<dbReference type="GO" id="GO:0015627">
    <property type="term" value="C:type II protein secretion system complex"/>
    <property type="evidence" value="ECO:0007669"/>
    <property type="project" value="InterPro"/>
</dbReference>
<comment type="subcellular location">
    <subcellularLocation>
        <location evidence="1">Cell inner membrane</location>
        <topology evidence="1">Single-pass membrane protein</topology>
    </subcellularLocation>
</comment>
<organism evidence="13 14">
    <name type="scientific">Sediminihaliea albiluteola</name>
    <dbReference type="NCBI Taxonomy" id="2758564"/>
    <lineage>
        <taxon>Bacteria</taxon>
        <taxon>Pseudomonadati</taxon>
        <taxon>Pseudomonadota</taxon>
        <taxon>Gammaproteobacteria</taxon>
        <taxon>Cellvibrionales</taxon>
        <taxon>Halieaceae</taxon>
        <taxon>Sediminihaliea</taxon>
    </lineage>
</organism>
<dbReference type="PROSITE" id="PS00409">
    <property type="entry name" value="PROKAR_NTER_METHYL"/>
    <property type="match status" value="1"/>
</dbReference>
<dbReference type="GO" id="GO:0005886">
    <property type="term" value="C:plasma membrane"/>
    <property type="evidence" value="ECO:0007669"/>
    <property type="project" value="UniProtKB-SubCell"/>
</dbReference>
<dbReference type="Gene3D" id="3.30.700.10">
    <property type="entry name" value="Glycoprotein, Type 4 Pilin"/>
    <property type="match status" value="1"/>
</dbReference>
<feature type="transmembrane region" description="Helical" evidence="11">
    <location>
        <begin position="32"/>
        <end position="52"/>
    </location>
</feature>
<protein>
    <recommendedName>
        <fullName evidence="2">Type II secretion system protein H</fullName>
    </recommendedName>
    <alternativeName>
        <fullName evidence="10">General secretion pathway protein H</fullName>
    </alternativeName>
</protein>
<name>A0A7W2TTW7_9GAMM</name>
<keyword evidence="14" id="KW-1185">Reference proteome</keyword>